<dbReference type="InterPro" id="IPR007419">
    <property type="entry name" value="BFD-like_2Fe2S-bd_dom"/>
</dbReference>
<evidence type="ECO:0000256" key="5">
    <source>
        <dbReference type="ARBA" id="ARBA00022505"/>
    </source>
</evidence>
<evidence type="ECO:0000256" key="3">
    <source>
        <dbReference type="ARBA" id="ARBA00008747"/>
    </source>
</evidence>
<dbReference type="Gene3D" id="2.20.25.90">
    <property type="entry name" value="ADC-like domains"/>
    <property type="match status" value="1"/>
</dbReference>
<dbReference type="InterPro" id="IPR009010">
    <property type="entry name" value="Asp_de-COase-like_dom_sf"/>
</dbReference>
<keyword evidence="4" id="KW-0004">4Fe-4S</keyword>
<keyword evidence="8" id="KW-0408">Iron</keyword>
<evidence type="ECO:0000259" key="11">
    <source>
        <dbReference type="PROSITE" id="PS51669"/>
    </source>
</evidence>
<dbReference type="Gene3D" id="1.10.10.1100">
    <property type="entry name" value="BFD-like [2Fe-2S]-binding domain"/>
    <property type="match status" value="1"/>
</dbReference>
<feature type="domain" description="4Fe-4S Mo/W bis-MGD-type" evidence="11">
    <location>
        <begin position="3"/>
        <end position="58"/>
    </location>
</feature>
<keyword evidence="7" id="KW-0560">Oxidoreductase</keyword>
<proteinExistence type="inferred from homology"/>
<dbReference type="InterPro" id="IPR041854">
    <property type="entry name" value="BFD-like_2Fe2S-bd_dom_sf"/>
</dbReference>
<dbReference type="InterPro" id="IPR006963">
    <property type="entry name" value="Mopterin_OxRdtase_4Fe-4S_dom"/>
</dbReference>
<dbReference type="SMART" id="SM00926">
    <property type="entry name" value="Molybdop_Fe4S4"/>
    <property type="match status" value="1"/>
</dbReference>
<evidence type="ECO:0000313" key="13">
    <source>
        <dbReference type="Proteomes" id="UP001321450"/>
    </source>
</evidence>
<name>A0AAU9BX69_9GAMM</name>
<dbReference type="GO" id="GO:0016491">
    <property type="term" value="F:oxidoreductase activity"/>
    <property type="evidence" value="ECO:0007669"/>
    <property type="project" value="UniProtKB-KW"/>
</dbReference>
<sequence length="874" mass="95036">MDSSSVFTTCPYCGVGCGVQLEWTTASVTVSGLDDHPANLGRLCSKGTALAETLELPDRLLYPHVGGRRVSWGQAVATVAERFRAAITRHGPDSVAFYVSGQLLTEDYYVANKLMKGFIGSANIDTNSRLCMSSAVAAHKRAFGEDLVPGCYEDIEQAEMVVLAGSNTAWCHPVLFRRLQAARERNPDLYVVAIDPRRTYTASSADLHLALAPGSDAVLWNGLLVYLAEQDAMDRDFVARHTAGLEAALAAARKSAPDIDAVAWRCELSAGDVRRFYQRFAATGRVVSCYSQGLGQSSSGTDKINALINCHLATGRIGRPGATPLSLTGQPNAMGGREVGGLANQLAAHREIEDPEARRQVQDFWNAPAMPQRPGLKAVELFDAVAGGRIKALWIMATNPAVSLPEAGKVRRALRDCFVVVSDCVANSDTARLADVLLPAATWGEKDGTVTNSVRLISRQRPLRPPPGEARPDWWIVCQVARAMGFGSAFAYNGPAAIFREHAALSALNRGRRLFDLSALADLSDERYERLKPLAWPVTAENPRGTLRLFVDRRFPTPDGRARFVAVTPRPPVHPAARSLPFVLNSGRVRDHWHTLTRTGAVPSLSGHDPEPFVEVNPHDAAAFGLEDGGLAEVAGPTGGAIVVRVRCSYRQRRGSLFVPMHWNGAFAARAWVNDLVPPVIDPVSGQPESKHAPAAIRPFACDWYAFVLCRKALPAAEIAPSYWCRLRAAPGIWRYELAGSGPVPDWERWLGEGEWVEYRDTRQRCYRGALLRDNHLEACLCLGPDPRLPARRPLIEWMQQDHLDAGQRAGIVALVEEAGAENTVCACFQVTEAMVRRALDQGAEDLEALGRLLGAGGKCGACRPELEALLRGQ</sequence>
<evidence type="ECO:0000256" key="1">
    <source>
        <dbReference type="ARBA" id="ARBA00001942"/>
    </source>
</evidence>
<dbReference type="GO" id="GO:0051539">
    <property type="term" value="F:4 iron, 4 sulfur cluster binding"/>
    <property type="evidence" value="ECO:0007669"/>
    <property type="project" value="UniProtKB-KW"/>
</dbReference>
<dbReference type="Pfam" id="PF00384">
    <property type="entry name" value="Molybdopterin"/>
    <property type="match status" value="1"/>
</dbReference>
<dbReference type="Gene3D" id="2.40.40.20">
    <property type="match status" value="1"/>
</dbReference>
<dbReference type="RefSeq" id="WP_286293092.1">
    <property type="nucleotide sequence ID" value="NZ_AP024718.1"/>
</dbReference>
<dbReference type="InterPro" id="IPR041957">
    <property type="entry name" value="CT_Nitrate-R-NapA-like"/>
</dbReference>
<keyword evidence="10" id="KW-0534">Nitrate assimilation</keyword>
<dbReference type="CDD" id="cd02754">
    <property type="entry name" value="MopB_Nitrate-R-NapA-like"/>
    <property type="match status" value="1"/>
</dbReference>
<dbReference type="Gene3D" id="3.40.50.740">
    <property type="match status" value="1"/>
</dbReference>
<evidence type="ECO:0000313" key="12">
    <source>
        <dbReference type="EMBL" id="BCX88048.1"/>
    </source>
</evidence>
<dbReference type="GO" id="GO:0046872">
    <property type="term" value="F:metal ion binding"/>
    <property type="evidence" value="ECO:0007669"/>
    <property type="project" value="UniProtKB-KW"/>
</dbReference>
<dbReference type="SUPFAM" id="SSF53706">
    <property type="entry name" value="Formate dehydrogenase/DMSO reductase, domains 1-3"/>
    <property type="match status" value="1"/>
</dbReference>
<dbReference type="SUPFAM" id="SSF50692">
    <property type="entry name" value="ADC-like"/>
    <property type="match status" value="1"/>
</dbReference>
<dbReference type="Pfam" id="PF04879">
    <property type="entry name" value="Molybdop_Fe4S4"/>
    <property type="match status" value="1"/>
</dbReference>
<gene>
    <name evidence="12" type="ORF">MIN45_P0415</name>
</gene>
<dbReference type="PROSITE" id="PS00490">
    <property type="entry name" value="MOLYBDOPTERIN_PROK_2"/>
    <property type="match status" value="1"/>
</dbReference>
<organism evidence="12 13">
    <name type="scientific">Methylomarinovum tepidoasis</name>
    <dbReference type="NCBI Taxonomy" id="2840183"/>
    <lineage>
        <taxon>Bacteria</taxon>
        <taxon>Pseudomonadati</taxon>
        <taxon>Pseudomonadota</taxon>
        <taxon>Gammaproteobacteria</taxon>
        <taxon>Methylococcales</taxon>
        <taxon>Methylothermaceae</taxon>
        <taxon>Methylomarinovum</taxon>
    </lineage>
</organism>
<dbReference type="CDD" id="cd02791">
    <property type="entry name" value="MopB_CT_Nitrate-R-NapA-like"/>
    <property type="match status" value="1"/>
</dbReference>
<dbReference type="GO" id="GO:0016020">
    <property type="term" value="C:membrane"/>
    <property type="evidence" value="ECO:0007669"/>
    <property type="project" value="TreeGrafter"/>
</dbReference>
<evidence type="ECO:0000256" key="6">
    <source>
        <dbReference type="ARBA" id="ARBA00022723"/>
    </source>
</evidence>
<comment type="similarity">
    <text evidence="3">Belongs to the prokaryotic molybdopterin-containing oxidoreductase family. NasA/NapA/NarB subfamily.</text>
</comment>
<dbReference type="KEGG" id="meiy:MIN45_P0415"/>
<comment type="cofactor">
    <cofactor evidence="2">
        <name>[4Fe-4S] cluster</name>
        <dbReference type="ChEBI" id="CHEBI:49883"/>
    </cofactor>
</comment>
<dbReference type="GO" id="GO:0042128">
    <property type="term" value="P:nitrate assimilation"/>
    <property type="evidence" value="ECO:0007669"/>
    <property type="project" value="UniProtKB-KW"/>
</dbReference>
<comment type="cofactor">
    <cofactor evidence="1">
        <name>Mo-bis(molybdopterin guanine dinucleotide)</name>
        <dbReference type="ChEBI" id="CHEBI:60539"/>
    </cofactor>
</comment>
<keyword evidence="5" id="KW-0500">Molybdenum</keyword>
<reference evidence="13" key="1">
    <citation type="journal article" date="2024" name="Int. J. Syst. Evol. Microbiol.">
        <title>Methylomarinovum tepidoasis sp. nov., a moderately thermophilic methanotroph of the family Methylothermaceae isolated from a deep-sea hydrothermal field.</title>
        <authorList>
            <person name="Hirayama H."/>
            <person name="Takaki Y."/>
            <person name="Abe M."/>
            <person name="Miyazaki M."/>
            <person name="Uematsu K."/>
            <person name="Matsui Y."/>
            <person name="Takai K."/>
        </authorList>
    </citation>
    <scope>NUCLEOTIDE SEQUENCE [LARGE SCALE GENOMIC DNA]</scope>
    <source>
        <strain evidence="13">IN45</strain>
    </source>
</reference>
<protein>
    <submittedName>
        <fullName evidence="12">Assimilatory nitrate reductase catalytic subunit</fullName>
    </submittedName>
</protein>
<dbReference type="GO" id="GO:1990204">
    <property type="term" value="C:oxidoreductase complex"/>
    <property type="evidence" value="ECO:0007669"/>
    <property type="project" value="UniProtKB-ARBA"/>
</dbReference>
<dbReference type="Pfam" id="PF01568">
    <property type="entry name" value="Molydop_binding"/>
    <property type="match status" value="1"/>
</dbReference>
<evidence type="ECO:0000256" key="8">
    <source>
        <dbReference type="ARBA" id="ARBA00023004"/>
    </source>
</evidence>
<keyword evidence="9" id="KW-0411">Iron-sulfur</keyword>
<dbReference type="GO" id="GO:0045333">
    <property type="term" value="P:cellular respiration"/>
    <property type="evidence" value="ECO:0007669"/>
    <property type="project" value="UniProtKB-ARBA"/>
</dbReference>
<dbReference type="PROSITE" id="PS51669">
    <property type="entry name" value="4FE4S_MOW_BIS_MGD"/>
    <property type="match status" value="1"/>
</dbReference>
<dbReference type="Proteomes" id="UP001321450">
    <property type="component" value="Chromosome"/>
</dbReference>
<dbReference type="AlphaFoldDB" id="A0AAU9BX69"/>
<dbReference type="GO" id="GO:0043546">
    <property type="term" value="F:molybdopterin cofactor binding"/>
    <property type="evidence" value="ECO:0007669"/>
    <property type="project" value="InterPro"/>
</dbReference>
<dbReference type="InterPro" id="IPR050123">
    <property type="entry name" value="Prok_molybdopt-oxidoreductase"/>
</dbReference>
<dbReference type="Gene3D" id="3.40.228.10">
    <property type="entry name" value="Dimethylsulfoxide Reductase, domain 2"/>
    <property type="match status" value="1"/>
</dbReference>
<evidence type="ECO:0000256" key="4">
    <source>
        <dbReference type="ARBA" id="ARBA00022485"/>
    </source>
</evidence>
<dbReference type="EMBL" id="AP024718">
    <property type="protein sequence ID" value="BCX88048.1"/>
    <property type="molecule type" value="Genomic_DNA"/>
</dbReference>
<keyword evidence="6" id="KW-0479">Metal-binding</keyword>
<dbReference type="Pfam" id="PF04324">
    <property type="entry name" value="Fer2_BFD"/>
    <property type="match status" value="1"/>
</dbReference>
<dbReference type="InterPro" id="IPR006655">
    <property type="entry name" value="Mopterin_OxRdtase_prok_CS"/>
</dbReference>
<evidence type="ECO:0000256" key="2">
    <source>
        <dbReference type="ARBA" id="ARBA00001966"/>
    </source>
</evidence>
<dbReference type="PANTHER" id="PTHR43105">
    <property type="entry name" value="RESPIRATORY NITRATE REDUCTASE"/>
    <property type="match status" value="1"/>
</dbReference>
<dbReference type="PANTHER" id="PTHR43105:SF9">
    <property type="entry name" value="NADPH-FE(3+) OXIDOREDUCTASE SUBUNIT ALPHA"/>
    <property type="match status" value="1"/>
</dbReference>
<dbReference type="InterPro" id="IPR006656">
    <property type="entry name" value="Mopterin_OxRdtase"/>
</dbReference>
<dbReference type="InterPro" id="IPR006657">
    <property type="entry name" value="MoPterin_dinucl-bd_dom"/>
</dbReference>
<accession>A0AAU9BX69</accession>
<evidence type="ECO:0000256" key="10">
    <source>
        <dbReference type="ARBA" id="ARBA00023063"/>
    </source>
</evidence>
<evidence type="ECO:0000256" key="9">
    <source>
        <dbReference type="ARBA" id="ARBA00023014"/>
    </source>
</evidence>
<keyword evidence="13" id="KW-1185">Reference proteome</keyword>
<evidence type="ECO:0000256" key="7">
    <source>
        <dbReference type="ARBA" id="ARBA00023002"/>
    </source>
</evidence>